<accession>A0A1M4V199</accession>
<protein>
    <submittedName>
        <fullName evidence="3">UDP-N-acetyl-D-mannosaminouronate:lipid I N-acetyl-D-mannosaminouronosyltransferase</fullName>
    </submittedName>
</protein>
<name>A0A1M4V199_9RHOB</name>
<evidence type="ECO:0000256" key="2">
    <source>
        <dbReference type="ARBA" id="ARBA00022679"/>
    </source>
</evidence>
<organism evidence="3 4">
    <name type="scientific">Ruegeria intermedia</name>
    <dbReference type="NCBI Taxonomy" id="996115"/>
    <lineage>
        <taxon>Bacteria</taxon>
        <taxon>Pseudomonadati</taxon>
        <taxon>Pseudomonadota</taxon>
        <taxon>Alphaproteobacteria</taxon>
        <taxon>Rhodobacterales</taxon>
        <taxon>Roseobacteraceae</taxon>
        <taxon>Ruegeria</taxon>
    </lineage>
</organism>
<keyword evidence="1" id="KW-0328">Glycosyltransferase</keyword>
<dbReference type="Proteomes" id="UP000325134">
    <property type="component" value="Unassembled WGS sequence"/>
</dbReference>
<keyword evidence="2 3" id="KW-0808">Transferase</keyword>
<dbReference type="RefSeq" id="WP_188127695.1">
    <property type="nucleotide sequence ID" value="NZ_FQVK01000005.1"/>
</dbReference>
<dbReference type="Pfam" id="PF03808">
    <property type="entry name" value="Glyco_tran_WecG"/>
    <property type="match status" value="1"/>
</dbReference>
<keyword evidence="4" id="KW-1185">Reference proteome</keyword>
<dbReference type="NCBIfam" id="TIGR00696">
    <property type="entry name" value="wecG_tagA_cpsF"/>
    <property type="match status" value="1"/>
</dbReference>
<dbReference type="EMBL" id="FQVK01000005">
    <property type="protein sequence ID" value="SHE62668.1"/>
    <property type="molecule type" value="Genomic_DNA"/>
</dbReference>
<gene>
    <name evidence="3" type="ORF">SAMN05444279_10584</name>
</gene>
<evidence type="ECO:0000256" key="1">
    <source>
        <dbReference type="ARBA" id="ARBA00022676"/>
    </source>
</evidence>
<dbReference type="CDD" id="cd06533">
    <property type="entry name" value="Glyco_transf_WecG_TagA"/>
    <property type="match status" value="1"/>
</dbReference>
<sequence length="247" mass="28329">MNKHQRHHSPLQSVSFVKPAIGVTYFKSLDEAADFAFGTQRHQGAFIAMNAEKMVSLYQDPSLFSKIRNPIYYPDGSSMLWFVSKRSPRIPGVELWLHILERSQLHGGKVLVIGATADVSKDTEERIGKMAPNLTYRCVDGFRSEDAYFELMEGMKPDVVFVAMGSPRQEILIARLQVRWPDCFYMGVGGSLDVLTGNVVRAPEIYRQFGIEFLYRLLKEPRRIFRQRRLLVFVYLFLSGKFGPRLV</sequence>
<dbReference type="PANTHER" id="PTHR34136">
    <property type="match status" value="1"/>
</dbReference>
<proteinExistence type="predicted"/>
<dbReference type="GO" id="GO:0016758">
    <property type="term" value="F:hexosyltransferase activity"/>
    <property type="evidence" value="ECO:0007669"/>
    <property type="project" value="TreeGrafter"/>
</dbReference>
<reference evidence="3 4" key="1">
    <citation type="submission" date="2016-11" db="EMBL/GenBank/DDBJ databases">
        <authorList>
            <person name="Varghese N."/>
            <person name="Submissions S."/>
        </authorList>
    </citation>
    <scope>NUCLEOTIDE SEQUENCE [LARGE SCALE GENOMIC DNA]</scope>
    <source>
        <strain evidence="3 4">DSM 29341</strain>
    </source>
</reference>
<dbReference type="InterPro" id="IPR004629">
    <property type="entry name" value="WecG_TagA_CpsF"/>
</dbReference>
<dbReference type="AlphaFoldDB" id="A0A1M4V199"/>
<evidence type="ECO:0000313" key="4">
    <source>
        <dbReference type="Proteomes" id="UP000325134"/>
    </source>
</evidence>
<evidence type="ECO:0000313" key="3">
    <source>
        <dbReference type="EMBL" id="SHE62668.1"/>
    </source>
</evidence>
<dbReference type="PANTHER" id="PTHR34136:SF1">
    <property type="entry name" value="UDP-N-ACETYL-D-MANNOSAMINURONIC ACID TRANSFERASE"/>
    <property type="match status" value="1"/>
</dbReference>